<comment type="caution">
    <text evidence="1">The sequence shown here is derived from an EMBL/GenBank/DDBJ whole genome shotgun (WGS) entry which is preliminary data.</text>
</comment>
<dbReference type="AlphaFoldDB" id="A0A9W7DDS0"/>
<accession>A0A9W7DDS0</accession>
<evidence type="ECO:0000313" key="2">
    <source>
        <dbReference type="Proteomes" id="UP001165063"/>
    </source>
</evidence>
<sequence length="102" mass="11912">MGKGFQKWPFHHLQKNAPRVEFELVELQTPGSEYDLGILILDNLIIFELNGDQYQFHLPSAQASEKRGFTNMIRQDLIQNLKTKSDKAKMFTLLDIVIRVYM</sequence>
<organism evidence="1 2">
    <name type="scientific">Ambrosiozyma monospora</name>
    <name type="common">Yeast</name>
    <name type="synonym">Endomycopsis monosporus</name>
    <dbReference type="NCBI Taxonomy" id="43982"/>
    <lineage>
        <taxon>Eukaryota</taxon>
        <taxon>Fungi</taxon>
        <taxon>Dikarya</taxon>
        <taxon>Ascomycota</taxon>
        <taxon>Saccharomycotina</taxon>
        <taxon>Pichiomycetes</taxon>
        <taxon>Pichiales</taxon>
        <taxon>Pichiaceae</taxon>
        <taxon>Ambrosiozyma</taxon>
    </lineage>
</organism>
<dbReference type="EMBL" id="BSXU01000426">
    <property type="protein sequence ID" value="GMG20645.1"/>
    <property type="molecule type" value="Genomic_DNA"/>
</dbReference>
<gene>
    <name evidence="1" type="ORF">Amon01_000138500</name>
</gene>
<reference evidence="1" key="1">
    <citation type="submission" date="2023-04" db="EMBL/GenBank/DDBJ databases">
        <title>Ambrosiozyma monospora NBRC 1965.</title>
        <authorList>
            <person name="Ichikawa N."/>
            <person name="Sato H."/>
            <person name="Tonouchi N."/>
        </authorList>
    </citation>
    <scope>NUCLEOTIDE SEQUENCE</scope>
    <source>
        <strain evidence="1">NBRC 1965</strain>
    </source>
</reference>
<evidence type="ECO:0000313" key="1">
    <source>
        <dbReference type="EMBL" id="GMG20645.1"/>
    </source>
</evidence>
<name>A0A9W7DDS0_AMBMO</name>
<dbReference type="Proteomes" id="UP001165063">
    <property type="component" value="Unassembled WGS sequence"/>
</dbReference>
<proteinExistence type="predicted"/>
<protein>
    <submittedName>
        <fullName evidence="1">Unnamed protein product</fullName>
    </submittedName>
</protein>
<keyword evidence="2" id="KW-1185">Reference proteome</keyword>